<evidence type="ECO:0000259" key="2">
    <source>
        <dbReference type="PROSITE" id="PS50965"/>
    </source>
</evidence>
<dbReference type="PROSITE" id="PS50965">
    <property type="entry name" value="NERD"/>
    <property type="match status" value="1"/>
</dbReference>
<dbReference type="RefSeq" id="WP_069293205.1">
    <property type="nucleotide sequence ID" value="NZ_CP140110.1"/>
</dbReference>
<gene>
    <name evidence="3" type="ORF">A4H02_05655</name>
</gene>
<dbReference type="AlphaFoldDB" id="A0A1E3G250"/>
<dbReference type="Pfam" id="PF08378">
    <property type="entry name" value="NERD"/>
    <property type="match status" value="1"/>
</dbReference>
<name>A0A1E3G250_9BACT</name>
<evidence type="ECO:0000256" key="1">
    <source>
        <dbReference type="SAM" id="Phobius"/>
    </source>
</evidence>
<feature type="domain" description="NERD" evidence="2">
    <location>
        <begin position="56"/>
        <end position="177"/>
    </location>
</feature>
<accession>A0A1E3G250</accession>
<evidence type="ECO:0000313" key="3">
    <source>
        <dbReference type="EMBL" id="ODN30336.1"/>
    </source>
</evidence>
<keyword evidence="1" id="KW-1133">Transmembrane helix</keyword>
<comment type="caution">
    <text evidence="3">The sequence shown here is derived from an EMBL/GenBank/DDBJ whole genome shotgun (WGS) entry which is preliminary data.</text>
</comment>
<dbReference type="EMBL" id="LWAF01000007">
    <property type="protein sequence ID" value="ODN30336.1"/>
    <property type="molecule type" value="Genomic_DNA"/>
</dbReference>
<proteinExistence type="predicted"/>
<dbReference type="OrthoDB" id="9813328at2"/>
<reference evidence="4" key="1">
    <citation type="submission" date="2016-04" db="EMBL/GenBank/DDBJ databases">
        <title>The genome sequence project of a novel Fervidobacterium isolate from a hot spring in Thailand.</title>
        <authorList>
            <person name="Gonzalez J.M."/>
            <person name="Cuecas A."/>
            <person name="Kanoksilapatham W."/>
        </authorList>
    </citation>
    <scope>NUCLEOTIDE SEQUENCE [LARGE SCALE GENOMIC DNA]</scope>
    <source>
        <strain evidence="4">FC2004</strain>
    </source>
</reference>
<keyword evidence="1" id="KW-0812">Transmembrane</keyword>
<dbReference type="InterPro" id="IPR011528">
    <property type="entry name" value="NERD"/>
</dbReference>
<evidence type="ECO:0000313" key="4">
    <source>
        <dbReference type="Proteomes" id="UP000094570"/>
    </source>
</evidence>
<organism evidence="3 4">
    <name type="scientific">Fervidobacterium thailandense</name>
    <dbReference type="NCBI Taxonomy" id="1008305"/>
    <lineage>
        <taxon>Bacteria</taxon>
        <taxon>Thermotogati</taxon>
        <taxon>Thermotogota</taxon>
        <taxon>Thermotogae</taxon>
        <taxon>Thermotogales</taxon>
        <taxon>Fervidobacteriaceae</taxon>
        <taxon>Fervidobacterium</taxon>
    </lineage>
</organism>
<dbReference type="Proteomes" id="UP000094570">
    <property type="component" value="Unassembled WGS sequence"/>
</dbReference>
<dbReference type="STRING" id="1008305.A4H02_05655"/>
<keyword evidence="4" id="KW-1185">Reference proteome</keyword>
<sequence length="251" mass="28972">MIGQEFLKTLFLNLLMICVVIPLLVYCTYAFMLYFSFRKSSYSDFNKRFIKVLFDKGARGEFKIFRLLEKLVDKYSKGMAFIVPNVYVQKGNSETSEVDIVLVAPSGIVVVESKNYAGSVYGKIDEKFWTQVLPGKKSRFLNPLIQNEGHVKALSEFLKLPKESFRSVVVFPDSCNLKVERPVSNKVVLVKFSELPKVVKQFLSEPKIFTLGEVFQFNKVLVERSLVDEEIKRTHIEKVKEKRASWQRSLD</sequence>
<feature type="transmembrane region" description="Helical" evidence="1">
    <location>
        <begin position="12"/>
        <end position="37"/>
    </location>
</feature>
<keyword evidence="1" id="KW-0472">Membrane</keyword>
<protein>
    <recommendedName>
        <fullName evidence="2">NERD domain-containing protein</fullName>
    </recommendedName>
</protein>